<reference evidence="1 2" key="1">
    <citation type="journal article" date="2012" name="Front. Microbiol.">
        <title>Complete genome of Ignavibacterium album, a metabolically versatile, flagellated, facultative anaerobe from the phylum Chlorobi.</title>
        <authorList>
            <person name="Liu Z."/>
            <person name="Frigaard N.-U."/>
            <person name="Vogl K."/>
            <person name="Iino T."/>
            <person name="Ohkuma M."/>
            <person name="Overmann J."/>
            <person name="Bryant D.A."/>
        </authorList>
    </citation>
    <scope>NUCLEOTIDE SEQUENCE [LARGE SCALE GENOMIC DNA]</scope>
    <source>
        <strain evidence="2">DSM 19864 / JCM 16511 / NBRC 101810 / Mat9-16</strain>
    </source>
</reference>
<dbReference type="STRING" id="945713.IALB_1220"/>
<name>I0AIX4_IGNAJ</name>
<evidence type="ECO:0000313" key="1">
    <source>
        <dbReference type="EMBL" id="AFH48931.1"/>
    </source>
</evidence>
<accession>I0AIX4</accession>
<gene>
    <name evidence="1" type="ordered locus">IALB_1220</name>
</gene>
<keyword evidence="2" id="KW-1185">Reference proteome</keyword>
<dbReference type="Proteomes" id="UP000007394">
    <property type="component" value="Chromosome"/>
</dbReference>
<proteinExistence type="predicted"/>
<dbReference type="AlphaFoldDB" id="I0AIX4"/>
<organism evidence="1 2">
    <name type="scientific">Ignavibacterium album (strain DSM 19864 / JCM 16511 / NBRC 101810 / Mat9-16)</name>
    <dbReference type="NCBI Taxonomy" id="945713"/>
    <lineage>
        <taxon>Bacteria</taxon>
        <taxon>Pseudomonadati</taxon>
        <taxon>Ignavibacteriota</taxon>
        <taxon>Ignavibacteria</taxon>
        <taxon>Ignavibacteriales</taxon>
        <taxon>Ignavibacteriaceae</taxon>
        <taxon>Ignavibacterium</taxon>
    </lineage>
</organism>
<dbReference type="EMBL" id="CP003418">
    <property type="protein sequence ID" value="AFH48931.1"/>
    <property type="molecule type" value="Genomic_DNA"/>
</dbReference>
<protein>
    <submittedName>
        <fullName evidence="1">Uncharacterized protein</fullName>
    </submittedName>
</protein>
<sequence>MVRLKLFEPIYVTLIISPSQFHYGSIKTRAVEKNQSLKGGSQFHYGSIKTKIIRNEWKLKNASQFHYGSIKTIKSPLN</sequence>
<dbReference type="KEGG" id="ial:IALB_1220"/>
<evidence type="ECO:0000313" key="2">
    <source>
        <dbReference type="Proteomes" id="UP000007394"/>
    </source>
</evidence>
<dbReference type="HOGENOM" id="CLU_2617239_0_0_10"/>